<sequence>MLKHRGYRVAGCLLAAVVGVAVAAPTASAQASGPTGAQGINCSAGSFGSDGNQWYYNVSCSATGSTQWWANISCTDNTTRSAGPYTTFRNVRVYCPPNTLPVQGWVSYTV</sequence>
<dbReference type="KEGG" id="sspo:DDQ41_00095"/>
<reference evidence="3 5" key="2">
    <citation type="submission" date="2018-07" db="EMBL/GenBank/DDBJ databases">
        <title>Whole Genome Shotgun Sequence of Streptomyces spongiicola strain 531S.</title>
        <authorList>
            <person name="Dohra H."/>
            <person name="Kodani S."/>
        </authorList>
    </citation>
    <scope>NUCLEOTIDE SEQUENCE [LARGE SCALE GENOMIC DNA]</scope>
    <source>
        <strain evidence="3 5">531S</strain>
    </source>
</reference>
<evidence type="ECO:0000313" key="3">
    <source>
        <dbReference type="EMBL" id="GBQ02580.1"/>
    </source>
</evidence>
<organism evidence="3 5">
    <name type="scientific">Streptomyces spongiicola</name>
    <dbReference type="NCBI Taxonomy" id="1690221"/>
    <lineage>
        <taxon>Bacteria</taxon>
        <taxon>Bacillati</taxon>
        <taxon>Actinomycetota</taxon>
        <taxon>Actinomycetes</taxon>
        <taxon>Kitasatosporales</taxon>
        <taxon>Streptomycetaceae</taxon>
        <taxon>Streptomyces</taxon>
    </lineage>
</organism>
<keyword evidence="4" id="KW-1185">Reference proteome</keyword>
<evidence type="ECO:0000313" key="4">
    <source>
        <dbReference type="Proteomes" id="UP000245051"/>
    </source>
</evidence>
<evidence type="ECO:0000313" key="2">
    <source>
        <dbReference type="EMBL" id="AWK07586.1"/>
    </source>
</evidence>
<dbReference type="Proteomes" id="UP000265354">
    <property type="component" value="Unassembled WGS sequence"/>
</dbReference>
<accession>A0A2S1YU45</accession>
<name>A0A2S1YU45_9ACTN</name>
<dbReference type="EMBL" id="BGZL01000011">
    <property type="protein sequence ID" value="GBQ02580.1"/>
    <property type="molecule type" value="Genomic_DNA"/>
</dbReference>
<feature type="chain" id="PRO_5044578833" description="Ig-like domain-containing protein" evidence="1">
    <location>
        <begin position="24"/>
        <end position="110"/>
    </location>
</feature>
<dbReference type="AlphaFoldDB" id="A0A2S1YU45"/>
<dbReference type="RefSeq" id="WP_109292591.1">
    <property type="nucleotide sequence ID" value="NZ_BGZL01000011.1"/>
</dbReference>
<dbReference type="OrthoDB" id="4264126at2"/>
<feature type="signal peptide" evidence="1">
    <location>
        <begin position="1"/>
        <end position="23"/>
    </location>
</feature>
<protein>
    <recommendedName>
        <fullName evidence="6">Ig-like domain-containing protein</fullName>
    </recommendedName>
</protein>
<keyword evidence="1" id="KW-0732">Signal</keyword>
<reference evidence="2 4" key="1">
    <citation type="submission" date="2018-05" db="EMBL/GenBank/DDBJ databases">
        <title>Complete genome sequence of the Type Strain of Streptomyces spongiicola HNM0071, the producer of staurosporine.</title>
        <authorList>
            <person name="Zhou S."/>
            <person name="Huang X."/>
        </authorList>
    </citation>
    <scope>NUCLEOTIDE SEQUENCE [LARGE SCALE GENOMIC DNA]</scope>
    <source>
        <strain evidence="2 4">HNM0071</strain>
    </source>
</reference>
<evidence type="ECO:0000256" key="1">
    <source>
        <dbReference type="SAM" id="SignalP"/>
    </source>
</evidence>
<proteinExistence type="predicted"/>
<dbReference type="Proteomes" id="UP000245051">
    <property type="component" value="Chromosome"/>
</dbReference>
<gene>
    <name evidence="2" type="ORF">DDQ41_00095</name>
    <name evidence="3" type="ORF">SSP531S_40390</name>
</gene>
<evidence type="ECO:0008006" key="6">
    <source>
        <dbReference type="Google" id="ProtNLM"/>
    </source>
</evidence>
<evidence type="ECO:0000313" key="5">
    <source>
        <dbReference type="Proteomes" id="UP000265354"/>
    </source>
</evidence>
<dbReference type="EMBL" id="CP029254">
    <property type="protein sequence ID" value="AWK07586.1"/>
    <property type="molecule type" value="Genomic_DNA"/>
</dbReference>